<evidence type="ECO:0000259" key="2">
    <source>
        <dbReference type="Pfam" id="PF01431"/>
    </source>
</evidence>
<dbReference type="InterPro" id="IPR000718">
    <property type="entry name" value="Peptidase_M13"/>
</dbReference>
<dbReference type="PRINTS" id="PR00786">
    <property type="entry name" value="NEPRILYSIN"/>
</dbReference>
<dbReference type="InterPro" id="IPR018497">
    <property type="entry name" value="Peptidase_M13_C"/>
</dbReference>
<comment type="similarity">
    <text evidence="1">Belongs to the peptidase M13 family.</text>
</comment>
<evidence type="ECO:0000313" key="4">
    <source>
        <dbReference type="Proteomes" id="UP001150924"/>
    </source>
</evidence>
<dbReference type="SUPFAM" id="SSF55486">
    <property type="entry name" value="Metalloproteases ('zincins'), catalytic domain"/>
    <property type="match status" value="1"/>
</dbReference>
<keyword evidence="4" id="KW-1185">Reference proteome</keyword>
<dbReference type="GO" id="GO:0016485">
    <property type="term" value="P:protein processing"/>
    <property type="evidence" value="ECO:0007669"/>
    <property type="project" value="TreeGrafter"/>
</dbReference>
<reference evidence="3" key="1">
    <citation type="submission" date="2022-11" db="EMBL/GenBank/DDBJ databases">
        <title>Minimal conservation of predation-associated metabolite biosynthetic gene clusters underscores biosynthetic potential of Myxococcota including descriptions for ten novel species: Archangium lansinium sp. nov., Myxococcus landrumus sp. nov., Nannocystis bai.</title>
        <authorList>
            <person name="Ahearne A."/>
            <person name="Stevens C."/>
            <person name="Phillips K."/>
        </authorList>
    </citation>
    <scope>NUCLEOTIDE SEQUENCE</scope>
    <source>
        <strain evidence="3">Na p29</strain>
    </source>
</reference>
<dbReference type="RefSeq" id="WP_267778858.1">
    <property type="nucleotide sequence ID" value="NZ_JAPNKE010000002.1"/>
</dbReference>
<sequence length="127" mass="13498">MPVSVLNAYTNPLTLEMAFPAAILQPPLFSIELPMAVNFGAIGSIMGHELTHHFDDEGSTFDETGALAAWWTPAARAGFDAAASCVVSQYDAYEVLPGLRVRGKQTLGENIADAGGLNTRTRPMCDG</sequence>
<dbReference type="EMBL" id="JAPNKE010000002">
    <property type="protein sequence ID" value="MCY1014043.1"/>
    <property type="molecule type" value="Genomic_DNA"/>
</dbReference>
<comment type="caution">
    <text evidence="3">The sequence shown here is derived from an EMBL/GenBank/DDBJ whole genome shotgun (WGS) entry which is preliminary data.</text>
</comment>
<organism evidence="3 4">
    <name type="scientific">Nannocystis pusilla</name>
    <dbReference type="NCBI Taxonomy" id="889268"/>
    <lineage>
        <taxon>Bacteria</taxon>
        <taxon>Pseudomonadati</taxon>
        <taxon>Myxococcota</taxon>
        <taxon>Polyangia</taxon>
        <taxon>Nannocystales</taxon>
        <taxon>Nannocystaceae</taxon>
        <taxon>Nannocystis</taxon>
    </lineage>
</organism>
<proteinExistence type="inferred from homology"/>
<feature type="domain" description="Peptidase M13 C-terminal" evidence="2">
    <location>
        <begin position="7"/>
        <end position="118"/>
    </location>
</feature>
<evidence type="ECO:0000313" key="3">
    <source>
        <dbReference type="EMBL" id="MCY1014043.1"/>
    </source>
</evidence>
<dbReference type="Proteomes" id="UP001150924">
    <property type="component" value="Unassembled WGS sequence"/>
</dbReference>
<dbReference type="PANTHER" id="PTHR11733">
    <property type="entry name" value="ZINC METALLOPROTEASE FAMILY M13 NEPRILYSIN-RELATED"/>
    <property type="match status" value="1"/>
</dbReference>
<dbReference type="PANTHER" id="PTHR11733:SF167">
    <property type="entry name" value="FI17812P1-RELATED"/>
    <property type="match status" value="1"/>
</dbReference>
<dbReference type="PROSITE" id="PS51885">
    <property type="entry name" value="NEPRILYSIN"/>
    <property type="match status" value="1"/>
</dbReference>
<evidence type="ECO:0000256" key="1">
    <source>
        <dbReference type="ARBA" id="ARBA00007357"/>
    </source>
</evidence>
<dbReference type="GO" id="GO:0005886">
    <property type="term" value="C:plasma membrane"/>
    <property type="evidence" value="ECO:0007669"/>
    <property type="project" value="TreeGrafter"/>
</dbReference>
<accession>A0A9X3F930</accession>
<name>A0A9X3F930_9BACT</name>
<dbReference type="Pfam" id="PF01431">
    <property type="entry name" value="Peptidase_M13"/>
    <property type="match status" value="1"/>
</dbReference>
<protein>
    <recommendedName>
        <fullName evidence="2">Peptidase M13 C-terminal domain-containing protein</fullName>
    </recommendedName>
</protein>
<dbReference type="GO" id="GO:0004222">
    <property type="term" value="F:metalloendopeptidase activity"/>
    <property type="evidence" value="ECO:0007669"/>
    <property type="project" value="InterPro"/>
</dbReference>
<gene>
    <name evidence="3" type="ORF">OV079_52700</name>
</gene>
<dbReference type="InterPro" id="IPR024079">
    <property type="entry name" value="MetalloPept_cat_dom_sf"/>
</dbReference>
<dbReference type="Gene3D" id="3.40.390.10">
    <property type="entry name" value="Collagenase (Catalytic Domain)"/>
    <property type="match status" value="1"/>
</dbReference>
<dbReference type="AlphaFoldDB" id="A0A9X3F930"/>